<dbReference type="Proteomes" id="UP000266239">
    <property type="component" value="Unassembled WGS sequence"/>
</dbReference>
<feature type="region of interest" description="Disordered" evidence="1">
    <location>
        <begin position="63"/>
        <end position="119"/>
    </location>
</feature>
<evidence type="ECO:0000313" key="3">
    <source>
        <dbReference type="EMBL" id="RHY11531.1"/>
    </source>
</evidence>
<evidence type="ECO:0000313" key="8">
    <source>
        <dbReference type="Proteomes" id="UP000265427"/>
    </source>
</evidence>
<dbReference type="Gene3D" id="1.25.40.10">
    <property type="entry name" value="Tetratricopeptide repeat domain"/>
    <property type="match status" value="1"/>
</dbReference>
<dbReference type="Proteomes" id="UP000265716">
    <property type="component" value="Unassembled WGS sequence"/>
</dbReference>
<comment type="caution">
    <text evidence="2">The sequence shown here is derived from an EMBL/GenBank/DDBJ whole genome shotgun (WGS) entry which is preliminary data.</text>
</comment>
<dbReference type="VEuPathDB" id="FungiDB:H257_12001"/>
<feature type="compositionally biased region" description="Polar residues" evidence="1">
    <location>
        <begin position="72"/>
        <end position="82"/>
    </location>
</feature>
<dbReference type="EMBL" id="QUTF01027965">
    <property type="protein sequence ID" value="RHY79157.1"/>
    <property type="molecule type" value="Genomic_DNA"/>
</dbReference>
<proteinExistence type="predicted"/>
<protein>
    <submittedName>
        <fullName evidence="2">Uncharacterized protein</fullName>
    </submittedName>
</protein>
<sequence length="506" mass="56711">MQKEHDAQLAKERELIVHQVLQSLETKGLLRRKKPSTRHHHHKHPTKLDTRLQALVRHSLTDSGLDYPHVIPSQNTTVSSSHVRPLVLERKDTTDEPMEARRVSARQGSTQGDSRPQRHVDAALPPATAADPPNQVVPCAEKSILTRSKRSSKMSKKTWVMLEQSKKLLQATKTSGYKPGVIAPKPHLDQILAHNEQRPNDGTGIVMATWCALAVPLTEAKLSPYADDLDGAAMLCRHRLCHELRHLEQSLELEQYLAVVETLLMSRVRAKQQHQQDKVLDELDVKLWKQLVITANAFASRAVDLKKFPLALSLVQKTESILDDASCLSATRLELLAYIADTYAYYYYSRSKASAAMTYISKAHVVHSKHGEWSHLAKCKLHMATLLSRLDQHPEAVLQLQLILALVEEAKLEEDGGGGASAQKLCLVAVCYNNLALEQLHLKDVDGAATSSQNARRLARLCLSYSNRWLAQFENTHKAVIRAMATLLGDQRDLDMELVMKYDIEA</sequence>
<evidence type="ECO:0000313" key="13">
    <source>
        <dbReference type="Proteomes" id="UP000286510"/>
    </source>
</evidence>
<evidence type="ECO:0000313" key="12">
    <source>
        <dbReference type="Proteomes" id="UP000283543"/>
    </source>
</evidence>
<dbReference type="EMBL" id="QUTE01023927">
    <property type="protein sequence ID" value="RHY79438.1"/>
    <property type="molecule type" value="Genomic_DNA"/>
</dbReference>
<evidence type="ECO:0000313" key="5">
    <source>
        <dbReference type="EMBL" id="RHY72759.1"/>
    </source>
</evidence>
<dbReference type="Proteomes" id="UP000283543">
    <property type="component" value="Unassembled WGS sequence"/>
</dbReference>
<accession>A0A397AJI0</accession>
<evidence type="ECO:0000256" key="1">
    <source>
        <dbReference type="SAM" id="MobiDB-lite"/>
    </source>
</evidence>
<evidence type="ECO:0000313" key="9">
    <source>
        <dbReference type="Proteomes" id="UP000265716"/>
    </source>
</evidence>
<dbReference type="AlphaFoldDB" id="A0A397AJI0"/>
<dbReference type="EMBL" id="QUSZ01006424">
    <property type="protein sequence ID" value="RHY05797.1"/>
    <property type="molecule type" value="Genomic_DNA"/>
</dbReference>
<feature type="compositionally biased region" description="Basic and acidic residues" evidence="1">
    <location>
        <begin position="87"/>
        <end position="102"/>
    </location>
</feature>
<dbReference type="Proteomes" id="UP000266196">
    <property type="component" value="Unassembled WGS sequence"/>
</dbReference>
<evidence type="ECO:0000313" key="7">
    <source>
        <dbReference type="EMBL" id="RHY79438.1"/>
    </source>
</evidence>
<gene>
    <name evidence="3" type="ORF">DYB25_005827</name>
    <name evidence="6" type="ORF">DYB26_006443</name>
    <name evidence="7" type="ORF">DYB31_005730</name>
    <name evidence="4" type="ORF">DYB34_009325</name>
    <name evidence="2" type="ORF">DYB36_002589</name>
    <name evidence="5" type="ORF">DYB38_009039</name>
</gene>
<feature type="region of interest" description="Disordered" evidence="1">
    <location>
        <begin position="27"/>
        <end position="51"/>
    </location>
</feature>
<dbReference type="EMBL" id="QUTA01006343">
    <property type="protein sequence ID" value="RHY11531.1"/>
    <property type="molecule type" value="Genomic_DNA"/>
</dbReference>
<dbReference type="SUPFAM" id="SSF48452">
    <property type="entry name" value="TPR-like"/>
    <property type="match status" value="1"/>
</dbReference>
<dbReference type="InterPro" id="IPR011990">
    <property type="entry name" value="TPR-like_helical_dom_sf"/>
</dbReference>
<feature type="compositionally biased region" description="Basic residues" evidence="1">
    <location>
        <begin position="29"/>
        <end position="45"/>
    </location>
</feature>
<name>A0A397AJI0_APHAT</name>
<dbReference type="EMBL" id="QUTC01002828">
    <property type="protein sequence ID" value="RHY72759.1"/>
    <property type="molecule type" value="Genomic_DNA"/>
</dbReference>
<evidence type="ECO:0000313" key="2">
    <source>
        <dbReference type="EMBL" id="RHY05797.1"/>
    </source>
</evidence>
<dbReference type="Proteomes" id="UP000286510">
    <property type="component" value="Unassembled WGS sequence"/>
</dbReference>
<reference evidence="8 9" key="1">
    <citation type="submission" date="2018-08" db="EMBL/GenBank/DDBJ databases">
        <title>Aphanomyces genome sequencing and annotation.</title>
        <authorList>
            <person name="Minardi D."/>
            <person name="Oidtmann B."/>
            <person name="Van Der Giezen M."/>
            <person name="Studholme D.J."/>
        </authorList>
    </citation>
    <scope>NUCLEOTIDE SEQUENCE [LARGE SCALE GENOMIC DNA]</scope>
    <source>
        <strain evidence="7 10">197901</strain>
        <strain evidence="6 13">FDL457</strain>
        <strain evidence="2 8">Kv</strain>
        <strain evidence="5 9">SA</strain>
        <strain evidence="4 12">Si</strain>
        <strain evidence="3 11">Yx</strain>
    </source>
</reference>
<evidence type="ECO:0000313" key="6">
    <source>
        <dbReference type="EMBL" id="RHY79157.1"/>
    </source>
</evidence>
<dbReference type="Proteomes" id="UP000265427">
    <property type="component" value="Unassembled WGS sequence"/>
</dbReference>
<dbReference type="EMBL" id="QUTB01011052">
    <property type="protein sequence ID" value="RHY38542.1"/>
    <property type="molecule type" value="Genomic_DNA"/>
</dbReference>
<evidence type="ECO:0000313" key="4">
    <source>
        <dbReference type="EMBL" id="RHY38542.1"/>
    </source>
</evidence>
<evidence type="ECO:0000313" key="11">
    <source>
        <dbReference type="Proteomes" id="UP000266239"/>
    </source>
</evidence>
<evidence type="ECO:0000313" key="10">
    <source>
        <dbReference type="Proteomes" id="UP000266196"/>
    </source>
</evidence>
<organism evidence="2 8">
    <name type="scientific">Aphanomyces astaci</name>
    <name type="common">Crayfish plague agent</name>
    <dbReference type="NCBI Taxonomy" id="112090"/>
    <lineage>
        <taxon>Eukaryota</taxon>
        <taxon>Sar</taxon>
        <taxon>Stramenopiles</taxon>
        <taxon>Oomycota</taxon>
        <taxon>Saprolegniomycetes</taxon>
        <taxon>Saprolegniales</taxon>
        <taxon>Verrucalvaceae</taxon>
        <taxon>Aphanomyces</taxon>
    </lineage>
</organism>